<accession>A0AAE3KQ10</accession>
<reference evidence="3" key="1">
    <citation type="submission" date="2022-06" db="EMBL/GenBank/DDBJ databases">
        <title>Genomic Encyclopedia of Archaeal and Bacterial Type Strains, Phase II (KMG-II): from individual species to whole genera.</title>
        <authorList>
            <person name="Goeker M."/>
        </authorList>
    </citation>
    <scope>NUCLEOTIDE SEQUENCE</scope>
    <source>
        <strain evidence="3">DSM 43935</strain>
    </source>
</reference>
<keyword evidence="2" id="KW-0472">Membrane</keyword>
<dbReference type="RefSeq" id="WP_253780827.1">
    <property type="nucleotide sequence ID" value="NZ_JAMTCK010000035.1"/>
</dbReference>
<dbReference type="AlphaFoldDB" id="A0AAE3KQ10"/>
<gene>
    <name evidence="3" type="ORF">LX83_007344</name>
</gene>
<feature type="transmembrane region" description="Helical" evidence="2">
    <location>
        <begin position="150"/>
        <end position="170"/>
    </location>
</feature>
<keyword evidence="2" id="KW-0812">Transmembrane</keyword>
<sequence>MSGEHGSTGQDAGQPPGQPPEHPNEHPNDEPDRQPAHQPDGVWAPDRQPPARPAREPWQLFADPDTPARKPRRKRVVLADSRRRGRVLRTIIDLEEQTSVGEKLVEDLVRTQAKAAFGLAALVVGALGALPLAFYLFPPLAEVSLAGVRLPWLLLAVLPYPVLYAIGHWYRRLAEANEKDFVNTVDRN</sequence>
<dbReference type="EMBL" id="JAMTCK010000035">
    <property type="protein sequence ID" value="MCP2170453.1"/>
    <property type="molecule type" value="Genomic_DNA"/>
</dbReference>
<evidence type="ECO:0000256" key="1">
    <source>
        <dbReference type="SAM" id="MobiDB-lite"/>
    </source>
</evidence>
<evidence type="ECO:0000313" key="4">
    <source>
        <dbReference type="Proteomes" id="UP001206128"/>
    </source>
</evidence>
<proteinExistence type="predicted"/>
<protein>
    <recommendedName>
        <fullName evidence="5">DUF485 domain-containing protein</fullName>
    </recommendedName>
</protein>
<feature type="transmembrane region" description="Helical" evidence="2">
    <location>
        <begin position="116"/>
        <end position="138"/>
    </location>
</feature>
<evidence type="ECO:0000256" key="2">
    <source>
        <dbReference type="SAM" id="Phobius"/>
    </source>
</evidence>
<feature type="compositionally biased region" description="Basic and acidic residues" evidence="1">
    <location>
        <begin position="22"/>
        <end position="35"/>
    </location>
</feature>
<feature type="compositionally biased region" description="Polar residues" evidence="1">
    <location>
        <begin position="1"/>
        <end position="11"/>
    </location>
</feature>
<name>A0AAE3KQ10_9PSEU</name>
<keyword evidence="4" id="KW-1185">Reference proteome</keyword>
<dbReference type="Proteomes" id="UP001206128">
    <property type="component" value="Unassembled WGS sequence"/>
</dbReference>
<evidence type="ECO:0008006" key="5">
    <source>
        <dbReference type="Google" id="ProtNLM"/>
    </source>
</evidence>
<comment type="caution">
    <text evidence="3">The sequence shown here is derived from an EMBL/GenBank/DDBJ whole genome shotgun (WGS) entry which is preliminary data.</text>
</comment>
<keyword evidence="2" id="KW-1133">Transmembrane helix</keyword>
<evidence type="ECO:0000313" key="3">
    <source>
        <dbReference type="EMBL" id="MCP2170453.1"/>
    </source>
</evidence>
<feature type="region of interest" description="Disordered" evidence="1">
    <location>
        <begin position="1"/>
        <end position="76"/>
    </location>
</feature>
<organism evidence="3 4">
    <name type="scientific">Goodfellowiella coeruleoviolacea</name>
    <dbReference type="NCBI Taxonomy" id="334858"/>
    <lineage>
        <taxon>Bacteria</taxon>
        <taxon>Bacillati</taxon>
        <taxon>Actinomycetota</taxon>
        <taxon>Actinomycetes</taxon>
        <taxon>Pseudonocardiales</taxon>
        <taxon>Pseudonocardiaceae</taxon>
        <taxon>Goodfellowiella</taxon>
    </lineage>
</organism>